<feature type="chain" id="PRO_5034996920" description="Secreted protein" evidence="2">
    <location>
        <begin position="28"/>
        <end position="159"/>
    </location>
</feature>
<proteinExistence type="predicted"/>
<sequence>MKLRRASLALVTATAVALSIVPATASAQEDTPAAVTTTADEPVDTWPGSVEGSSMLLDGELPPAPEFGSSAFGSSDPEDEKKKEEEDKGGKLVDEDGNIPVIGSISLPGWLAIPIGILQATIAVTSFMAQAAYMVLSVVPDGPQILREWLISVGINPDA</sequence>
<comment type="caution">
    <text evidence="3">The sequence shown here is derived from an EMBL/GenBank/DDBJ whole genome shotgun (WGS) entry which is preliminary data.</text>
</comment>
<evidence type="ECO:0000256" key="2">
    <source>
        <dbReference type="SAM" id="SignalP"/>
    </source>
</evidence>
<dbReference type="Proteomes" id="UP000650224">
    <property type="component" value="Unassembled WGS sequence"/>
</dbReference>
<organism evidence="3 4">
    <name type="scientific">Corynebacterium gallinarum</name>
    <dbReference type="NCBI Taxonomy" id="2762214"/>
    <lineage>
        <taxon>Bacteria</taxon>
        <taxon>Bacillati</taxon>
        <taxon>Actinomycetota</taxon>
        <taxon>Actinomycetes</taxon>
        <taxon>Mycobacteriales</taxon>
        <taxon>Corynebacteriaceae</taxon>
        <taxon>Corynebacterium</taxon>
    </lineage>
</organism>
<keyword evidence="4" id="KW-1185">Reference proteome</keyword>
<evidence type="ECO:0000313" key="4">
    <source>
        <dbReference type="Proteomes" id="UP000650224"/>
    </source>
</evidence>
<gene>
    <name evidence="3" type="ORF">H9627_00975</name>
</gene>
<feature type="signal peptide" evidence="2">
    <location>
        <begin position="1"/>
        <end position="27"/>
    </location>
</feature>
<feature type="compositionally biased region" description="Polar residues" evidence="1">
    <location>
        <begin position="27"/>
        <end position="39"/>
    </location>
</feature>
<name>A0A8I0HN05_9CORY</name>
<feature type="region of interest" description="Disordered" evidence="1">
    <location>
        <begin position="27"/>
        <end position="95"/>
    </location>
</feature>
<feature type="compositionally biased region" description="Basic and acidic residues" evidence="1">
    <location>
        <begin position="79"/>
        <end position="94"/>
    </location>
</feature>
<evidence type="ECO:0008006" key="5">
    <source>
        <dbReference type="Google" id="ProtNLM"/>
    </source>
</evidence>
<protein>
    <recommendedName>
        <fullName evidence="5">Secreted protein</fullName>
    </recommendedName>
</protein>
<dbReference type="RefSeq" id="WP_191732162.1">
    <property type="nucleotide sequence ID" value="NZ_JACSPR010000001.1"/>
</dbReference>
<evidence type="ECO:0000256" key="1">
    <source>
        <dbReference type="SAM" id="MobiDB-lite"/>
    </source>
</evidence>
<keyword evidence="2" id="KW-0732">Signal</keyword>
<reference evidence="3 4" key="1">
    <citation type="submission" date="2020-08" db="EMBL/GenBank/DDBJ databases">
        <title>A Genomic Blueprint of the Chicken Gut Microbiome.</title>
        <authorList>
            <person name="Gilroy R."/>
            <person name="Ravi A."/>
            <person name="Getino M."/>
            <person name="Pursley I."/>
            <person name="Horton D.L."/>
            <person name="Alikhan N.-F."/>
            <person name="Baker D."/>
            <person name="Gharbi K."/>
            <person name="Hall N."/>
            <person name="Watson M."/>
            <person name="Adriaenssens E.M."/>
            <person name="Foster-Nyarko E."/>
            <person name="Jarju S."/>
            <person name="Secka A."/>
            <person name="Antonio M."/>
            <person name="Oren A."/>
            <person name="Chaudhuri R."/>
            <person name="La Ragione R.M."/>
            <person name="Hildebrand F."/>
            <person name="Pallen M.J."/>
        </authorList>
    </citation>
    <scope>NUCLEOTIDE SEQUENCE [LARGE SCALE GENOMIC DNA]</scope>
    <source>
        <strain evidence="3 4">Sa1YVA5</strain>
    </source>
</reference>
<accession>A0A8I0HN05</accession>
<dbReference type="EMBL" id="JACSPR010000001">
    <property type="protein sequence ID" value="MBD8028912.1"/>
    <property type="molecule type" value="Genomic_DNA"/>
</dbReference>
<dbReference type="AlphaFoldDB" id="A0A8I0HN05"/>
<evidence type="ECO:0000313" key="3">
    <source>
        <dbReference type="EMBL" id="MBD8028912.1"/>
    </source>
</evidence>